<proteinExistence type="predicted"/>
<dbReference type="RefSeq" id="WP_073775447.1">
    <property type="nucleotide sequence ID" value="NZ_CAKXYP010000002.1"/>
</dbReference>
<evidence type="ECO:0000313" key="4">
    <source>
        <dbReference type="Proteomes" id="UP001154015"/>
    </source>
</evidence>
<comment type="catalytic activity">
    <reaction evidence="2">
        <text>chorismate = prephenate</text>
        <dbReference type="Rhea" id="RHEA:13897"/>
        <dbReference type="ChEBI" id="CHEBI:29748"/>
        <dbReference type="ChEBI" id="CHEBI:29934"/>
        <dbReference type="EC" id="5.4.99.5"/>
    </reaction>
</comment>
<dbReference type="CDD" id="cd02185">
    <property type="entry name" value="AroH"/>
    <property type="match status" value="1"/>
</dbReference>
<gene>
    <name evidence="3" type="ORF">SGL43_00674</name>
</gene>
<accession>A0ABM9GQK0</accession>
<sequence>MAVRGLRGAVQLREDSEDAVVGGTKRLLKDMLDANGVGHDDLVSVLFTATPDLRSAFPAAAAREAGMADTPLMCAQELDVPGALPRVVRILAHAETELPKRDIHHVYLDGAAVLRPDQAARPGGSE</sequence>
<dbReference type="NCBIfam" id="TIGR01796">
    <property type="entry name" value="CM_mono_aroH"/>
    <property type="match status" value="1"/>
</dbReference>
<name>A0ABM9GQK0_STRGL</name>
<evidence type="ECO:0000256" key="2">
    <source>
        <dbReference type="PROSITE-ProRule" id="PRU00514"/>
    </source>
</evidence>
<dbReference type="Pfam" id="PF07736">
    <property type="entry name" value="CM_1"/>
    <property type="match status" value="1"/>
</dbReference>
<comment type="caution">
    <text evidence="3">The sequence shown here is derived from an EMBL/GenBank/DDBJ whole genome shotgun (WGS) entry which is preliminary data.</text>
</comment>
<dbReference type="Proteomes" id="UP001154015">
    <property type="component" value="Unassembled WGS sequence"/>
</dbReference>
<dbReference type="InterPro" id="IPR008243">
    <property type="entry name" value="Chorismate_mutase_AroH"/>
</dbReference>
<evidence type="ECO:0000256" key="1">
    <source>
        <dbReference type="NCBIfam" id="TIGR01796"/>
    </source>
</evidence>
<organism evidence="3 4">
    <name type="scientific">Streptomyces globisporus</name>
    <dbReference type="NCBI Taxonomy" id="1908"/>
    <lineage>
        <taxon>Bacteria</taxon>
        <taxon>Bacillati</taxon>
        <taxon>Actinomycetota</taxon>
        <taxon>Actinomycetes</taxon>
        <taxon>Kitasatosporales</taxon>
        <taxon>Streptomycetaceae</taxon>
        <taxon>Streptomyces</taxon>
    </lineage>
</organism>
<dbReference type="GO" id="GO:0004106">
    <property type="term" value="F:chorismate mutase activity"/>
    <property type="evidence" value="ECO:0007669"/>
    <property type="project" value="UniProtKB-EC"/>
</dbReference>
<dbReference type="PANTHER" id="PTHR21164:SF0">
    <property type="entry name" value="CHORISMATE MUTASE AROH"/>
    <property type="match status" value="1"/>
</dbReference>
<keyword evidence="2" id="KW-0028">Amino-acid biosynthesis</keyword>
<dbReference type="Gene3D" id="3.30.1330.40">
    <property type="entry name" value="RutC-like"/>
    <property type="match status" value="1"/>
</dbReference>
<protein>
    <recommendedName>
        <fullName evidence="1 2">chorismate mutase</fullName>
        <ecNumber evidence="1 2">5.4.99.5</ecNumber>
    </recommendedName>
</protein>
<dbReference type="EMBL" id="CAKXYP010000002">
    <property type="protein sequence ID" value="CAH9413675.1"/>
    <property type="molecule type" value="Genomic_DNA"/>
</dbReference>
<dbReference type="PANTHER" id="PTHR21164">
    <property type="entry name" value="CHORISMATE MUTASE"/>
    <property type="match status" value="1"/>
</dbReference>
<dbReference type="PROSITE" id="PS51167">
    <property type="entry name" value="CHORISMATE_MUT_1"/>
    <property type="match status" value="1"/>
</dbReference>
<keyword evidence="2" id="KW-0057">Aromatic amino acid biosynthesis</keyword>
<dbReference type="SUPFAM" id="SSF55298">
    <property type="entry name" value="YjgF-like"/>
    <property type="match status" value="1"/>
</dbReference>
<evidence type="ECO:0000313" key="3">
    <source>
        <dbReference type="EMBL" id="CAH9413675.1"/>
    </source>
</evidence>
<reference evidence="3" key="1">
    <citation type="submission" date="2022-03" db="EMBL/GenBank/DDBJ databases">
        <authorList>
            <person name="Leyn A S."/>
        </authorList>
    </citation>
    <scope>NUCLEOTIDE SEQUENCE</scope>
    <source>
        <strain evidence="3">Streptomyces globisporus 4-3</strain>
    </source>
</reference>
<keyword evidence="2 3" id="KW-0413">Isomerase</keyword>
<dbReference type="InterPro" id="IPR035959">
    <property type="entry name" value="RutC-like_sf"/>
</dbReference>
<dbReference type="PIRSF" id="PIRSF005965">
    <property type="entry name" value="Chor_mut_AroH"/>
    <property type="match status" value="1"/>
</dbReference>
<dbReference type="EC" id="5.4.99.5" evidence="1 2"/>
<keyword evidence="4" id="KW-1185">Reference proteome</keyword>